<evidence type="ECO:0000256" key="3">
    <source>
        <dbReference type="ARBA" id="ARBA00022692"/>
    </source>
</evidence>
<evidence type="ECO:0000313" key="8">
    <source>
        <dbReference type="Proteomes" id="UP000187185"/>
    </source>
</evidence>
<dbReference type="GO" id="GO:0005886">
    <property type="term" value="C:plasma membrane"/>
    <property type="evidence" value="ECO:0007669"/>
    <property type="project" value="UniProtKB-SubCell"/>
</dbReference>
<dbReference type="GO" id="GO:0022857">
    <property type="term" value="F:transmembrane transporter activity"/>
    <property type="evidence" value="ECO:0007669"/>
    <property type="project" value="InterPro"/>
</dbReference>
<organism evidence="7 8">
    <name type="scientific">Microbacterium aurum</name>
    <dbReference type="NCBI Taxonomy" id="36805"/>
    <lineage>
        <taxon>Bacteria</taxon>
        <taxon>Bacillati</taxon>
        <taxon>Actinomycetota</taxon>
        <taxon>Actinomycetes</taxon>
        <taxon>Micrococcales</taxon>
        <taxon>Microbacteriaceae</taxon>
        <taxon>Microbacterium</taxon>
    </lineage>
</organism>
<name>A0A1P8UBB7_9MICO</name>
<dbReference type="KEGG" id="maur:BOH66_15010"/>
<gene>
    <name evidence="7" type="ORF">BOH66_15010</name>
</gene>
<feature type="transmembrane region" description="Helical" evidence="6">
    <location>
        <begin position="210"/>
        <end position="231"/>
    </location>
</feature>
<sequence>MNRFLDLLRRHSWAFAFVLALVLLIANLLVSPNFLSPARLPATLATLAPFVLVGFASTPSILSGGIDVSVGPLATFINCLFIAVLLPSGLGDWYAAIPILLLTAAGIGAVTGVLVGVVRLHPVVASTGVLFVLIGLSITISKSPVSATPNWTDPLAQAFGWFPGAIVTIGVVAIAWFFLKRTAFVANLLATGESDVSAYGSGVNVTAVRILAYALGGLFAGVAGIALSALLQSSQSSLATTYALLGLAAAVLGGTALGGGKGGLLGTFFGALVIFLLQQLLTAAGVQPSLIQFAYGLALVVGVLVGATLLSSRRVRSRA</sequence>
<dbReference type="STRING" id="36805.BOH66_15010"/>
<keyword evidence="2" id="KW-1003">Cell membrane</keyword>
<evidence type="ECO:0000256" key="6">
    <source>
        <dbReference type="SAM" id="Phobius"/>
    </source>
</evidence>
<dbReference type="Proteomes" id="UP000187185">
    <property type="component" value="Chromosome"/>
</dbReference>
<feature type="transmembrane region" description="Helical" evidence="6">
    <location>
        <begin position="69"/>
        <end position="87"/>
    </location>
</feature>
<dbReference type="EMBL" id="CP018762">
    <property type="protein sequence ID" value="APZ35407.1"/>
    <property type="molecule type" value="Genomic_DNA"/>
</dbReference>
<evidence type="ECO:0000256" key="1">
    <source>
        <dbReference type="ARBA" id="ARBA00004651"/>
    </source>
</evidence>
<evidence type="ECO:0000256" key="5">
    <source>
        <dbReference type="ARBA" id="ARBA00023136"/>
    </source>
</evidence>
<keyword evidence="3 6" id="KW-0812">Transmembrane</keyword>
<dbReference type="Pfam" id="PF02653">
    <property type="entry name" value="BPD_transp_2"/>
    <property type="match status" value="1"/>
</dbReference>
<feature type="transmembrane region" description="Helical" evidence="6">
    <location>
        <begin position="290"/>
        <end position="310"/>
    </location>
</feature>
<feature type="transmembrane region" description="Helical" evidence="6">
    <location>
        <begin position="237"/>
        <end position="257"/>
    </location>
</feature>
<accession>A0A1P8UBB7</accession>
<comment type="subcellular location">
    <subcellularLocation>
        <location evidence="1">Cell membrane</location>
        <topology evidence="1">Multi-pass membrane protein</topology>
    </subcellularLocation>
</comment>
<evidence type="ECO:0000256" key="4">
    <source>
        <dbReference type="ARBA" id="ARBA00022989"/>
    </source>
</evidence>
<evidence type="ECO:0000313" key="7">
    <source>
        <dbReference type="EMBL" id="APZ35407.1"/>
    </source>
</evidence>
<evidence type="ECO:0000256" key="2">
    <source>
        <dbReference type="ARBA" id="ARBA00022475"/>
    </source>
</evidence>
<feature type="transmembrane region" description="Helical" evidence="6">
    <location>
        <begin position="264"/>
        <end position="284"/>
    </location>
</feature>
<feature type="transmembrane region" description="Helical" evidence="6">
    <location>
        <begin position="12"/>
        <end position="30"/>
    </location>
</feature>
<reference evidence="7 8" key="1">
    <citation type="submission" date="2016-12" db="EMBL/GenBank/DDBJ databases">
        <title>Complete genome sequence of Microbacterium aurum KACC 15219.</title>
        <authorList>
            <person name="Jung Y."/>
            <person name="Shin J.-H."/>
            <person name="Lee Y.-J."/>
            <person name="Yi H."/>
            <person name="Bahn Y.-S."/>
            <person name="Kim J.F."/>
            <person name="Lee D.-W."/>
        </authorList>
    </citation>
    <scope>NUCLEOTIDE SEQUENCE [LARGE SCALE GENOMIC DNA]</scope>
    <source>
        <strain evidence="7 8">KACC 15219</strain>
    </source>
</reference>
<dbReference type="AlphaFoldDB" id="A0A1P8UBB7"/>
<feature type="transmembrane region" description="Helical" evidence="6">
    <location>
        <begin position="93"/>
        <end position="116"/>
    </location>
</feature>
<dbReference type="OrthoDB" id="9784538at2"/>
<keyword evidence="4 6" id="KW-1133">Transmembrane helix</keyword>
<keyword evidence="5 6" id="KW-0472">Membrane</keyword>
<dbReference type="PANTHER" id="PTHR32196:SF72">
    <property type="entry name" value="RIBOSE IMPORT PERMEASE PROTEIN RBSC"/>
    <property type="match status" value="1"/>
</dbReference>
<dbReference type="PANTHER" id="PTHR32196">
    <property type="entry name" value="ABC TRANSPORTER PERMEASE PROTEIN YPHD-RELATED-RELATED"/>
    <property type="match status" value="1"/>
</dbReference>
<evidence type="ECO:0008006" key="9">
    <source>
        <dbReference type="Google" id="ProtNLM"/>
    </source>
</evidence>
<feature type="transmembrane region" description="Helical" evidence="6">
    <location>
        <begin position="42"/>
        <end position="62"/>
    </location>
</feature>
<protein>
    <recommendedName>
        <fullName evidence="9">ABC transporter permease</fullName>
    </recommendedName>
</protein>
<feature type="transmembrane region" description="Helical" evidence="6">
    <location>
        <begin position="160"/>
        <end position="179"/>
    </location>
</feature>
<proteinExistence type="predicted"/>
<keyword evidence="8" id="KW-1185">Reference proteome</keyword>
<dbReference type="RefSeq" id="WP_076691776.1">
    <property type="nucleotide sequence ID" value="NZ_CP018762.1"/>
</dbReference>
<dbReference type="InterPro" id="IPR001851">
    <property type="entry name" value="ABC_transp_permease"/>
</dbReference>
<feature type="transmembrane region" description="Helical" evidence="6">
    <location>
        <begin position="123"/>
        <end position="140"/>
    </location>
</feature>